<protein>
    <submittedName>
        <fullName evidence="1">Uncharacterized protein</fullName>
    </submittedName>
</protein>
<reference evidence="1 2" key="1">
    <citation type="journal article" date="2019" name="Int. J. Syst. Evol. Microbiol.">
        <title>The Global Catalogue of Microorganisms (GCM) 10K type strain sequencing project: providing services to taxonomists for standard genome sequencing and annotation.</title>
        <authorList>
            <consortium name="The Broad Institute Genomics Platform"/>
            <consortium name="The Broad Institute Genome Sequencing Center for Infectious Disease"/>
            <person name="Wu L."/>
            <person name="Ma J."/>
        </authorList>
    </citation>
    <scope>NUCLEOTIDE SEQUENCE [LARGE SCALE GENOMIC DNA]</scope>
    <source>
        <strain evidence="1 2">CGMCC 1.12689</strain>
    </source>
</reference>
<sequence length="43" mass="4817">MTQKIHRDIFLAVLVSGGAALPDFQKGLFQMSIRTLSPDLDVW</sequence>
<keyword evidence="2" id="KW-1185">Reference proteome</keyword>
<name>A0ABD6C3P2_9EURY</name>
<dbReference type="AlphaFoldDB" id="A0ABD6C3P2"/>
<organism evidence="1 2">
    <name type="scientific">Halorubrum laminariae</name>
    <dbReference type="NCBI Taxonomy" id="1433523"/>
    <lineage>
        <taxon>Archaea</taxon>
        <taxon>Methanobacteriati</taxon>
        <taxon>Methanobacteriota</taxon>
        <taxon>Stenosarchaea group</taxon>
        <taxon>Halobacteria</taxon>
        <taxon>Halobacteriales</taxon>
        <taxon>Haloferacaceae</taxon>
        <taxon>Halorubrum</taxon>
    </lineage>
</organism>
<dbReference type="Proteomes" id="UP001597185">
    <property type="component" value="Unassembled WGS sequence"/>
</dbReference>
<evidence type="ECO:0000313" key="2">
    <source>
        <dbReference type="Proteomes" id="UP001597185"/>
    </source>
</evidence>
<comment type="caution">
    <text evidence="1">The sequence shown here is derived from an EMBL/GenBank/DDBJ whole genome shotgun (WGS) entry which is preliminary data.</text>
</comment>
<dbReference type="RefSeq" id="WP_256419396.1">
    <property type="nucleotide sequence ID" value="NZ_JANHDL010000019.1"/>
</dbReference>
<dbReference type="EMBL" id="JBHUDB010000021">
    <property type="protein sequence ID" value="MFD1572052.1"/>
    <property type="molecule type" value="Genomic_DNA"/>
</dbReference>
<gene>
    <name evidence="1" type="ORF">ACFR9T_15950</name>
</gene>
<proteinExistence type="predicted"/>
<evidence type="ECO:0000313" key="1">
    <source>
        <dbReference type="EMBL" id="MFD1572052.1"/>
    </source>
</evidence>
<accession>A0ABD6C3P2</accession>